<sequence length="136" mass="15134">MNKDAQTYSGTHGHFYDQNGNELTECIGFELTEEFDKAESKRAGKLRKGHRVVSSSVSMTATFERTANVQKLIQELANSPEKKVNFIGELDDPVAGRYRVAVKGFSPDSLALAKWEHGAIDEDTSLEGTVDDYEFI</sequence>
<dbReference type="Pfam" id="PF09393">
    <property type="entry name" value="DUF2001"/>
    <property type="match status" value="1"/>
</dbReference>
<organism evidence="1 2">
    <name type="scientific">Brevibacillus aydinogluensis</name>
    <dbReference type="NCBI Taxonomy" id="927786"/>
    <lineage>
        <taxon>Bacteria</taxon>
        <taxon>Bacillati</taxon>
        <taxon>Bacillota</taxon>
        <taxon>Bacilli</taxon>
        <taxon>Bacillales</taxon>
        <taxon>Paenibacillaceae</taxon>
        <taxon>Brevibacillus</taxon>
    </lineage>
</organism>
<dbReference type="InterPro" id="IPR038628">
    <property type="entry name" value="XkdM-like_sf"/>
</dbReference>
<reference evidence="1" key="1">
    <citation type="submission" date="2023-07" db="EMBL/GenBank/DDBJ databases">
        <authorList>
            <person name="Ivanov I."/>
            <person name="Teneva D."/>
            <person name="Stoikov I."/>
        </authorList>
    </citation>
    <scope>NUCLEOTIDE SEQUENCE</scope>
    <source>
        <strain evidence="1">4475</strain>
    </source>
</reference>
<gene>
    <name evidence="1" type="ORF">BSPP4475_01650</name>
</gene>
<dbReference type="Gene3D" id="2.30.110.40">
    <property type="entry name" value="Phage tail tube protein"/>
    <property type="match status" value="1"/>
</dbReference>
<dbReference type="InterPro" id="IPR018989">
    <property type="entry name" value="DUF2001"/>
</dbReference>
<dbReference type="RefSeq" id="WP_304414976.1">
    <property type="nucleotide sequence ID" value="NZ_OY569118.1"/>
</dbReference>
<dbReference type="Proteomes" id="UP001189619">
    <property type="component" value="Chromosome"/>
</dbReference>
<dbReference type="KEGG" id="bayd:BSPP4475_01650"/>
<accession>A0AA48M4B5</accession>
<protein>
    <submittedName>
        <fullName evidence="1">Phage portal protein</fullName>
    </submittedName>
</protein>
<dbReference type="SUPFAM" id="SSF69279">
    <property type="entry name" value="Phage tail proteins"/>
    <property type="match status" value="1"/>
</dbReference>
<proteinExistence type="predicted"/>
<keyword evidence="2" id="KW-1185">Reference proteome</keyword>
<evidence type="ECO:0000313" key="1">
    <source>
        <dbReference type="EMBL" id="CAJ1001030.1"/>
    </source>
</evidence>
<dbReference type="EMBL" id="OY569118">
    <property type="protein sequence ID" value="CAJ1001030.1"/>
    <property type="molecule type" value="Genomic_DNA"/>
</dbReference>
<name>A0AA48M4B5_9BACL</name>
<evidence type="ECO:0000313" key="2">
    <source>
        <dbReference type="Proteomes" id="UP001189619"/>
    </source>
</evidence>
<dbReference type="AlphaFoldDB" id="A0AA48M4B5"/>